<dbReference type="EC" id="3.1.1.-" evidence="5"/>
<dbReference type="PROSITE" id="PS00122">
    <property type="entry name" value="CARBOXYLESTERASE_B_1"/>
    <property type="match status" value="1"/>
</dbReference>
<dbReference type="Gene3D" id="3.40.50.1820">
    <property type="entry name" value="alpha/beta hydrolase"/>
    <property type="match status" value="1"/>
</dbReference>
<dbReference type="InterPro" id="IPR019819">
    <property type="entry name" value="Carboxylesterase_B_CS"/>
</dbReference>
<keyword evidence="6" id="KW-0472">Membrane</keyword>
<evidence type="ECO:0000256" key="3">
    <source>
        <dbReference type="ARBA" id="ARBA00022801"/>
    </source>
</evidence>
<evidence type="ECO:0000256" key="5">
    <source>
        <dbReference type="RuleBase" id="RU361235"/>
    </source>
</evidence>
<keyword evidence="2" id="KW-0719">Serine esterase</keyword>
<comment type="similarity">
    <text evidence="1 5">Belongs to the type-B carboxylesterase/lipase family.</text>
</comment>
<evidence type="ECO:0000256" key="6">
    <source>
        <dbReference type="SAM" id="Phobius"/>
    </source>
</evidence>
<dbReference type="InterPro" id="IPR002018">
    <property type="entry name" value="CarbesteraseB"/>
</dbReference>
<reference evidence="8" key="1">
    <citation type="submission" date="2015-11" db="EMBL/GenBank/DDBJ databases">
        <title>De novo transcriptome assembly of four potential Pierce s Disease insect vectors from Arizona vineyards.</title>
        <authorList>
            <person name="Tassone E.E."/>
        </authorList>
    </citation>
    <scope>NUCLEOTIDE SEQUENCE</scope>
</reference>
<evidence type="ECO:0000256" key="2">
    <source>
        <dbReference type="ARBA" id="ARBA00022487"/>
    </source>
</evidence>
<organism evidence="8">
    <name type="scientific">Cuerna arida</name>
    <dbReference type="NCBI Taxonomy" id="1464854"/>
    <lineage>
        <taxon>Eukaryota</taxon>
        <taxon>Metazoa</taxon>
        <taxon>Ecdysozoa</taxon>
        <taxon>Arthropoda</taxon>
        <taxon>Hexapoda</taxon>
        <taxon>Insecta</taxon>
        <taxon>Pterygota</taxon>
        <taxon>Neoptera</taxon>
        <taxon>Paraneoptera</taxon>
        <taxon>Hemiptera</taxon>
        <taxon>Auchenorrhyncha</taxon>
        <taxon>Membracoidea</taxon>
        <taxon>Cicadellidae</taxon>
        <taxon>Cicadellinae</taxon>
        <taxon>Proconiini</taxon>
        <taxon>Cuerna</taxon>
    </lineage>
</organism>
<evidence type="ECO:0000256" key="4">
    <source>
        <dbReference type="ARBA" id="ARBA00023180"/>
    </source>
</evidence>
<dbReference type="GO" id="GO:0052689">
    <property type="term" value="F:carboxylic ester hydrolase activity"/>
    <property type="evidence" value="ECO:0007669"/>
    <property type="project" value="UniProtKB-KW"/>
</dbReference>
<name>A0A1B6EQ89_9HEMI</name>
<dbReference type="AlphaFoldDB" id="A0A1B6EQ89"/>
<feature type="chain" id="PRO_5008447202" description="Carboxylic ester hydrolase" evidence="5">
    <location>
        <begin position="17"/>
        <end position="559"/>
    </location>
</feature>
<keyword evidence="4" id="KW-0325">Glycoprotein</keyword>
<feature type="domain" description="Carboxylesterase type B" evidence="7">
    <location>
        <begin position="20"/>
        <end position="525"/>
    </location>
</feature>
<dbReference type="PROSITE" id="PS00941">
    <property type="entry name" value="CARBOXYLESTERASE_B_2"/>
    <property type="match status" value="1"/>
</dbReference>
<keyword evidence="6" id="KW-0812">Transmembrane</keyword>
<evidence type="ECO:0000256" key="1">
    <source>
        <dbReference type="ARBA" id="ARBA00005964"/>
    </source>
</evidence>
<proteinExistence type="inferred from homology"/>
<keyword evidence="5" id="KW-0732">Signal</keyword>
<keyword evidence="3 5" id="KW-0378">Hydrolase</keyword>
<gene>
    <name evidence="8" type="ORF">g.10008</name>
</gene>
<evidence type="ECO:0000313" key="8">
    <source>
        <dbReference type="EMBL" id="JAS40101.1"/>
    </source>
</evidence>
<dbReference type="PANTHER" id="PTHR11559">
    <property type="entry name" value="CARBOXYLESTERASE"/>
    <property type="match status" value="1"/>
</dbReference>
<feature type="transmembrane region" description="Helical" evidence="6">
    <location>
        <begin position="534"/>
        <end position="556"/>
    </location>
</feature>
<sequence>WFFLLVSVFTFTNSQTDVPLNTTRGPIVGIRYSPNPNTDVPYDAFLGIPYGEIPARFQKAIPRTPWNTTKDTKTDGPACPQPFVPFSEDCLYLNVFTPVKAASSSYKYPVMAYVHGSAFTASSSSSLLFGPDFLVPENVILVTLNYRLGATGFLTLGSKVAPGNLGLTDTLLALQWIQEEISLFGGNPAHVTLFGQSAGSAIVTAHYLSPLSKDLFVNAIAQSGSVLSDWALLSVAEGTRRSKVLAQELGCNVTEDDTTLLSCLQNADINDVVTKQFIALPSVDLISGSGGLRFVPVLDSYLTADTPFFNDTLENLKAAALARGKSLMTGITMDDGIVKLSTDDSWKLGESNLADFIPRRARDVLSVSRREVLGQEIHDRYFPDTFDQDKFLCLLRLNTDTLFAYPAAKMSTYFANLTYGYVFKYYGSWSGPSTFPYRIKIVSHGSELPYIFYFSQTSKPMDNCSLNEANINMKNQMVKWWTTFVKFGSPGSQWGTVSTMGYMVIDSTNTVMNSTAFNSEYFDFWNAMEKSGGIILRTNMVILFLAIFIVISPTLFSHS</sequence>
<dbReference type="EMBL" id="GECZ01029668">
    <property type="protein sequence ID" value="JAS40101.1"/>
    <property type="molecule type" value="Transcribed_RNA"/>
</dbReference>
<evidence type="ECO:0000259" key="7">
    <source>
        <dbReference type="Pfam" id="PF00135"/>
    </source>
</evidence>
<protein>
    <recommendedName>
        <fullName evidence="5">Carboxylic ester hydrolase</fullName>
        <ecNumber evidence="5">3.1.1.-</ecNumber>
    </recommendedName>
</protein>
<keyword evidence="6" id="KW-1133">Transmembrane helix</keyword>
<dbReference type="InterPro" id="IPR029058">
    <property type="entry name" value="AB_hydrolase_fold"/>
</dbReference>
<dbReference type="Pfam" id="PF00135">
    <property type="entry name" value="COesterase"/>
    <property type="match status" value="1"/>
</dbReference>
<feature type="non-terminal residue" evidence="8">
    <location>
        <position position="1"/>
    </location>
</feature>
<feature type="signal peptide" evidence="5">
    <location>
        <begin position="1"/>
        <end position="16"/>
    </location>
</feature>
<dbReference type="SUPFAM" id="SSF53474">
    <property type="entry name" value="alpha/beta-Hydrolases"/>
    <property type="match status" value="1"/>
</dbReference>
<accession>A0A1B6EQ89</accession>
<dbReference type="InterPro" id="IPR050309">
    <property type="entry name" value="Type-B_Carboxylest/Lipase"/>
</dbReference>
<dbReference type="InterPro" id="IPR019826">
    <property type="entry name" value="Carboxylesterase_B_AS"/>
</dbReference>